<evidence type="ECO:0000313" key="1">
    <source>
        <dbReference type="EMBL" id="KAF5764824.1"/>
    </source>
</evidence>
<name>A0A251S8Q9_HELAN</name>
<evidence type="ECO:0000313" key="3">
    <source>
        <dbReference type="Proteomes" id="UP000215914"/>
    </source>
</evidence>
<accession>A0A251S8Q9</accession>
<dbReference type="Proteomes" id="UP000215914">
    <property type="component" value="Chromosome 15"/>
</dbReference>
<dbReference type="AlphaFoldDB" id="A0A251S8Q9"/>
<reference evidence="1 3" key="1">
    <citation type="journal article" date="2017" name="Nature">
        <title>The sunflower genome provides insights into oil metabolism, flowering and Asterid evolution.</title>
        <authorList>
            <person name="Badouin H."/>
            <person name="Gouzy J."/>
            <person name="Grassa C.J."/>
            <person name="Murat F."/>
            <person name="Staton S.E."/>
            <person name="Cottret L."/>
            <person name="Lelandais-Briere C."/>
            <person name="Owens G.L."/>
            <person name="Carrere S."/>
            <person name="Mayjonade B."/>
            <person name="Legrand L."/>
            <person name="Gill N."/>
            <person name="Kane N.C."/>
            <person name="Bowers J.E."/>
            <person name="Hubner S."/>
            <person name="Bellec A."/>
            <person name="Berard A."/>
            <person name="Berges H."/>
            <person name="Blanchet N."/>
            <person name="Boniface M.C."/>
            <person name="Brunel D."/>
            <person name="Catrice O."/>
            <person name="Chaidir N."/>
            <person name="Claudel C."/>
            <person name="Donnadieu C."/>
            <person name="Faraut T."/>
            <person name="Fievet G."/>
            <person name="Helmstetter N."/>
            <person name="King M."/>
            <person name="Knapp S.J."/>
            <person name="Lai Z."/>
            <person name="Le Paslier M.C."/>
            <person name="Lippi Y."/>
            <person name="Lorenzon L."/>
            <person name="Mandel J.R."/>
            <person name="Marage G."/>
            <person name="Marchand G."/>
            <person name="Marquand E."/>
            <person name="Bret-Mestries E."/>
            <person name="Morien E."/>
            <person name="Nambeesan S."/>
            <person name="Nguyen T."/>
            <person name="Pegot-Espagnet P."/>
            <person name="Pouilly N."/>
            <person name="Raftis F."/>
            <person name="Sallet E."/>
            <person name="Schiex T."/>
            <person name="Thomas J."/>
            <person name="Vandecasteele C."/>
            <person name="Vares D."/>
            <person name="Vear F."/>
            <person name="Vautrin S."/>
            <person name="Crespi M."/>
            <person name="Mangin B."/>
            <person name="Burke J.M."/>
            <person name="Salse J."/>
            <person name="Munos S."/>
            <person name="Vincourt P."/>
            <person name="Rieseberg L.H."/>
            <person name="Langlade N.B."/>
        </authorList>
    </citation>
    <scope>NUCLEOTIDE SEQUENCE [LARGE SCALE GENOMIC DNA]</scope>
    <source>
        <strain evidence="3">cv. SF193</strain>
        <tissue evidence="1">Leaves</tissue>
    </source>
</reference>
<evidence type="ECO:0000313" key="2">
    <source>
        <dbReference type="EMBL" id="OTF95227.1"/>
    </source>
</evidence>
<reference evidence="2" key="2">
    <citation type="submission" date="2017-02" db="EMBL/GenBank/DDBJ databases">
        <title>Sunflower complete genome.</title>
        <authorList>
            <person name="Langlade N."/>
            <person name="Munos S."/>
        </authorList>
    </citation>
    <scope>NUCLEOTIDE SEQUENCE [LARGE SCALE GENOMIC DNA]</scope>
    <source>
        <tissue evidence="2">Leaves</tissue>
    </source>
</reference>
<dbReference type="InParanoid" id="A0A251S8Q9"/>
<dbReference type="Gramene" id="mRNA:HanXRQr2_Chr15g0696501">
    <property type="protein sequence ID" value="mRNA:HanXRQr2_Chr15g0696501"/>
    <property type="gene ID" value="HanXRQr2_Chr15g0696501"/>
</dbReference>
<organism evidence="2 3">
    <name type="scientific">Helianthus annuus</name>
    <name type="common">Common sunflower</name>
    <dbReference type="NCBI Taxonomy" id="4232"/>
    <lineage>
        <taxon>Eukaryota</taxon>
        <taxon>Viridiplantae</taxon>
        <taxon>Streptophyta</taxon>
        <taxon>Embryophyta</taxon>
        <taxon>Tracheophyta</taxon>
        <taxon>Spermatophyta</taxon>
        <taxon>Magnoliopsida</taxon>
        <taxon>eudicotyledons</taxon>
        <taxon>Gunneridae</taxon>
        <taxon>Pentapetalae</taxon>
        <taxon>asterids</taxon>
        <taxon>campanulids</taxon>
        <taxon>Asterales</taxon>
        <taxon>Asteraceae</taxon>
        <taxon>Asteroideae</taxon>
        <taxon>Heliantheae alliance</taxon>
        <taxon>Heliantheae</taxon>
        <taxon>Helianthus</taxon>
    </lineage>
</organism>
<keyword evidence="3" id="KW-1185">Reference proteome</keyword>
<reference evidence="1" key="3">
    <citation type="submission" date="2020-06" db="EMBL/GenBank/DDBJ databases">
        <title>Helianthus annuus Genome sequencing and assembly Release 2.</title>
        <authorList>
            <person name="Gouzy J."/>
            <person name="Langlade N."/>
            <person name="Munos S."/>
        </authorList>
    </citation>
    <scope>NUCLEOTIDE SEQUENCE</scope>
    <source>
        <tissue evidence="1">Leaves</tissue>
    </source>
</reference>
<sequence>MLENNAQGIRNVKRTRRRGYAWKRCALKVMLVILRKTVKQHVKEPNTTLLKLPR</sequence>
<dbReference type="EMBL" id="MNCJ02000330">
    <property type="protein sequence ID" value="KAF5764824.1"/>
    <property type="molecule type" value="Genomic_DNA"/>
</dbReference>
<proteinExistence type="predicted"/>
<gene>
    <name evidence="2" type="ORF">HannXRQ_Chr15g0480801</name>
    <name evidence="1" type="ORF">HanXRQr2_Chr15g0696501</name>
</gene>
<protein>
    <submittedName>
        <fullName evidence="2">Uncharacterized protein</fullName>
    </submittedName>
</protein>
<dbReference type="EMBL" id="CM007904">
    <property type="protein sequence ID" value="OTF95227.1"/>
    <property type="molecule type" value="Genomic_DNA"/>
</dbReference>